<sequence>METNEKRVGETRRFFPQRFPCHPDPLHPRLRARCLQSDKSILLPSYNLIDPNPYTPQLQSDKSILNPSFPSKEPYPSSAQEGSGGQVRPPVELQEPTVFQSPVFLPPLELQSSILRPSVVVLQEQFLLQMLALIHYG</sequence>
<accession>A0A8T0MN68</accession>
<feature type="compositionally biased region" description="Basic and acidic residues" evidence="1">
    <location>
        <begin position="1"/>
        <end position="13"/>
    </location>
</feature>
<reference evidence="2" key="1">
    <citation type="submission" date="2020-05" db="EMBL/GenBank/DDBJ databases">
        <title>WGS assembly of Panicum virgatum.</title>
        <authorList>
            <person name="Lovell J.T."/>
            <person name="Jenkins J."/>
            <person name="Shu S."/>
            <person name="Juenger T.E."/>
            <person name="Schmutz J."/>
        </authorList>
    </citation>
    <scope>NUCLEOTIDE SEQUENCE</scope>
    <source>
        <strain evidence="2">AP13</strain>
    </source>
</reference>
<dbReference type="EMBL" id="CM029054">
    <property type="protein sequence ID" value="KAG2538861.1"/>
    <property type="molecule type" value="Genomic_DNA"/>
</dbReference>
<feature type="region of interest" description="Disordered" evidence="1">
    <location>
        <begin position="1"/>
        <end position="20"/>
    </location>
</feature>
<dbReference type="Proteomes" id="UP000823388">
    <property type="component" value="Chromosome 9N"/>
</dbReference>
<name>A0A8T0MN68_PANVG</name>
<protein>
    <submittedName>
        <fullName evidence="2">Uncharacterized protein</fullName>
    </submittedName>
</protein>
<keyword evidence="3" id="KW-1185">Reference proteome</keyword>
<evidence type="ECO:0000313" key="2">
    <source>
        <dbReference type="EMBL" id="KAG2538861.1"/>
    </source>
</evidence>
<proteinExistence type="predicted"/>
<comment type="caution">
    <text evidence="2">The sequence shown here is derived from an EMBL/GenBank/DDBJ whole genome shotgun (WGS) entry which is preliminary data.</text>
</comment>
<feature type="region of interest" description="Disordered" evidence="1">
    <location>
        <begin position="53"/>
        <end position="90"/>
    </location>
</feature>
<feature type="compositionally biased region" description="Polar residues" evidence="1">
    <location>
        <begin position="55"/>
        <end position="69"/>
    </location>
</feature>
<dbReference type="AlphaFoldDB" id="A0A8T0MN68"/>
<evidence type="ECO:0000256" key="1">
    <source>
        <dbReference type="SAM" id="MobiDB-lite"/>
    </source>
</evidence>
<evidence type="ECO:0000313" key="3">
    <source>
        <dbReference type="Proteomes" id="UP000823388"/>
    </source>
</evidence>
<organism evidence="2 3">
    <name type="scientific">Panicum virgatum</name>
    <name type="common">Blackwell switchgrass</name>
    <dbReference type="NCBI Taxonomy" id="38727"/>
    <lineage>
        <taxon>Eukaryota</taxon>
        <taxon>Viridiplantae</taxon>
        <taxon>Streptophyta</taxon>
        <taxon>Embryophyta</taxon>
        <taxon>Tracheophyta</taxon>
        <taxon>Spermatophyta</taxon>
        <taxon>Magnoliopsida</taxon>
        <taxon>Liliopsida</taxon>
        <taxon>Poales</taxon>
        <taxon>Poaceae</taxon>
        <taxon>PACMAD clade</taxon>
        <taxon>Panicoideae</taxon>
        <taxon>Panicodae</taxon>
        <taxon>Paniceae</taxon>
        <taxon>Panicinae</taxon>
        <taxon>Panicum</taxon>
        <taxon>Panicum sect. Hiantes</taxon>
    </lineage>
</organism>
<gene>
    <name evidence="2" type="ORF">PVAP13_9NG430970</name>
</gene>